<dbReference type="EMBL" id="UEYP01000012">
    <property type="protein sequence ID" value="SSC64597.1"/>
    <property type="molecule type" value="Genomic_DNA"/>
</dbReference>
<evidence type="ECO:0000313" key="5">
    <source>
        <dbReference type="Proteomes" id="UP000254764"/>
    </source>
</evidence>
<dbReference type="GO" id="GO:0005886">
    <property type="term" value="C:plasma membrane"/>
    <property type="evidence" value="ECO:0007669"/>
    <property type="project" value="InterPro"/>
</dbReference>
<evidence type="ECO:0000256" key="2">
    <source>
        <dbReference type="SAM" id="Phobius"/>
    </source>
</evidence>
<evidence type="ECO:0000256" key="1">
    <source>
        <dbReference type="ARBA" id="ARBA00023284"/>
    </source>
</evidence>
<evidence type="ECO:0000259" key="3">
    <source>
        <dbReference type="PROSITE" id="PS51352"/>
    </source>
</evidence>
<dbReference type="OrthoDB" id="9799347at2"/>
<dbReference type="Proteomes" id="UP000254764">
    <property type="component" value="Unassembled WGS sequence"/>
</dbReference>
<reference evidence="5" key="1">
    <citation type="submission" date="2018-07" db="EMBL/GenBank/DDBJ databases">
        <authorList>
            <person name="Peiro R."/>
            <person name="Begona"/>
            <person name="Cbmso G."/>
            <person name="Lopez M."/>
            <person name="Gonzalez S."/>
        </authorList>
    </citation>
    <scope>NUCLEOTIDE SEQUENCE [LARGE SCALE GENOMIC DNA]</scope>
</reference>
<dbReference type="InterPro" id="IPR017937">
    <property type="entry name" value="Thioredoxin_CS"/>
</dbReference>
<proteinExistence type="predicted"/>
<keyword evidence="2" id="KW-0472">Membrane</keyword>
<gene>
    <name evidence="4" type="ORF">RHIZ70_305</name>
</gene>
<dbReference type="PROSITE" id="PS51352">
    <property type="entry name" value="THIOREDOXIN_2"/>
    <property type="match status" value="1"/>
</dbReference>
<protein>
    <recommendedName>
        <fullName evidence="3">Thioredoxin domain-containing protein</fullName>
    </recommendedName>
</protein>
<dbReference type="Pfam" id="PF01790">
    <property type="entry name" value="LGT"/>
    <property type="match status" value="1"/>
</dbReference>
<feature type="transmembrane region" description="Helical" evidence="2">
    <location>
        <begin position="76"/>
        <end position="96"/>
    </location>
</feature>
<organism evidence="4 5">
    <name type="scientific">Ciceribacter selenitireducens ATCC BAA-1503</name>
    <dbReference type="NCBI Taxonomy" id="1336235"/>
    <lineage>
        <taxon>Bacteria</taxon>
        <taxon>Pseudomonadati</taxon>
        <taxon>Pseudomonadota</taxon>
        <taxon>Alphaproteobacteria</taxon>
        <taxon>Hyphomicrobiales</taxon>
        <taxon>Rhizobiaceae</taxon>
        <taxon>Ciceribacter</taxon>
    </lineage>
</organism>
<dbReference type="PANTHER" id="PTHR42852">
    <property type="entry name" value="THIOL:DISULFIDE INTERCHANGE PROTEIN DSBE"/>
    <property type="match status" value="1"/>
</dbReference>
<dbReference type="InterPro" id="IPR001640">
    <property type="entry name" value="Lgt"/>
</dbReference>
<dbReference type="AlphaFoldDB" id="A0A376AAC0"/>
<accession>A0A376AAC0</accession>
<dbReference type="InterPro" id="IPR013766">
    <property type="entry name" value="Thioredoxin_domain"/>
</dbReference>
<keyword evidence="2" id="KW-1133">Transmembrane helix</keyword>
<dbReference type="GO" id="GO:0015036">
    <property type="term" value="F:disulfide oxidoreductase activity"/>
    <property type="evidence" value="ECO:0007669"/>
    <property type="project" value="UniProtKB-ARBA"/>
</dbReference>
<feature type="transmembrane region" description="Helical" evidence="2">
    <location>
        <begin position="16"/>
        <end position="33"/>
    </location>
</feature>
<feature type="transmembrane region" description="Helical" evidence="2">
    <location>
        <begin position="108"/>
        <end position="128"/>
    </location>
</feature>
<dbReference type="GO" id="GO:0016209">
    <property type="term" value="F:antioxidant activity"/>
    <property type="evidence" value="ECO:0007669"/>
    <property type="project" value="InterPro"/>
</dbReference>
<keyword evidence="2" id="KW-0812">Transmembrane</keyword>
<dbReference type="Pfam" id="PF00578">
    <property type="entry name" value="AhpC-TSA"/>
    <property type="match status" value="1"/>
</dbReference>
<keyword evidence="5" id="KW-1185">Reference proteome</keyword>
<name>A0A376AAC0_9HYPH</name>
<dbReference type="GO" id="GO:0042158">
    <property type="term" value="P:lipoprotein biosynthetic process"/>
    <property type="evidence" value="ECO:0007669"/>
    <property type="project" value="InterPro"/>
</dbReference>
<dbReference type="SUPFAM" id="SSF52833">
    <property type="entry name" value="Thioredoxin-like"/>
    <property type="match status" value="1"/>
</dbReference>
<dbReference type="CDD" id="cd02966">
    <property type="entry name" value="TlpA_like_family"/>
    <property type="match status" value="1"/>
</dbReference>
<keyword evidence="1" id="KW-0676">Redox-active center</keyword>
<feature type="transmembrane region" description="Helical" evidence="2">
    <location>
        <begin position="45"/>
        <end position="64"/>
    </location>
</feature>
<dbReference type="Gene3D" id="3.40.30.10">
    <property type="entry name" value="Glutaredoxin"/>
    <property type="match status" value="1"/>
</dbReference>
<feature type="domain" description="Thioredoxin" evidence="3">
    <location>
        <begin position="129"/>
        <end position="266"/>
    </location>
</feature>
<dbReference type="InterPro" id="IPR036249">
    <property type="entry name" value="Thioredoxin-like_sf"/>
</dbReference>
<dbReference type="PANTHER" id="PTHR42852:SF18">
    <property type="entry name" value="CHROMOSOME UNDETERMINED SCAFFOLD_47, WHOLE GENOME SHOTGUN SEQUENCE"/>
    <property type="match status" value="1"/>
</dbReference>
<sequence length="273" mass="29188">MNAVSIGPLAFDVERLAAILGIGAFVALASLLSSRVDSRLGPWSTMTLVLGLIGARAGHVLAHWESFLAEPWRILAFWQGGFSATGVLVGILIAAVPLLRRSSRLMPWAAGSLAAGAVAWFSILALLGSNGAIAAPDTRLATLDGRSIALSERVGRPLVVNLWASWCPPCRREMPMMAEMARRHPQIDFVFANQGEAQERVADYLADAGLAIDTVIADRTSLLSRHYKAPGLPATLFIHPDGTLAASHLGEISRETLSEQIKRISAPLAEKDI</sequence>
<dbReference type="InterPro" id="IPR000866">
    <property type="entry name" value="AhpC/TSA"/>
</dbReference>
<dbReference type="GO" id="GO:0008961">
    <property type="term" value="F:phosphatidylglycerol-prolipoprotein diacylglyceryl transferase activity"/>
    <property type="evidence" value="ECO:0007669"/>
    <property type="project" value="InterPro"/>
</dbReference>
<dbReference type="InterPro" id="IPR050553">
    <property type="entry name" value="Thioredoxin_ResA/DsbE_sf"/>
</dbReference>
<dbReference type="PROSITE" id="PS00194">
    <property type="entry name" value="THIOREDOXIN_1"/>
    <property type="match status" value="1"/>
</dbReference>
<evidence type="ECO:0000313" key="4">
    <source>
        <dbReference type="EMBL" id="SSC64597.1"/>
    </source>
</evidence>
<dbReference type="RefSeq" id="WP_115671774.1">
    <property type="nucleotide sequence ID" value="NZ_UEYP01000012.1"/>
</dbReference>